<dbReference type="InterPro" id="IPR036423">
    <property type="entry name" value="SOD-like_Cu/Zn_dom_sf"/>
</dbReference>
<dbReference type="InterPro" id="IPR018152">
    <property type="entry name" value="SOD_Cu/Zn_BS"/>
</dbReference>
<dbReference type="PROSITE" id="PS00332">
    <property type="entry name" value="SOD_CU_ZN_2"/>
    <property type="match status" value="1"/>
</dbReference>
<dbReference type="EC" id="1.15.1.1" evidence="3"/>
<dbReference type="Proteomes" id="UP000319280">
    <property type="component" value="Unassembled WGS sequence"/>
</dbReference>
<keyword evidence="7" id="KW-1185">Reference proteome</keyword>
<comment type="function">
    <text evidence="2">Destroys radicals which are normally produced within the cells and which are toxic to biological systems. May play a role in favoring mycobacterial survival in phagocytes.</text>
</comment>
<dbReference type="RefSeq" id="WP_142791917.1">
    <property type="nucleotide sequence ID" value="NZ_VJMZ01000001.1"/>
</dbReference>
<dbReference type="SUPFAM" id="SSF49329">
    <property type="entry name" value="Cu,Zn superoxide dismutase-like"/>
    <property type="match status" value="1"/>
</dbReference>
<dbReference type="InterPro" id="IPR024134">
    <property type="entry name" value="SOD_Cu/Zn_/chaperone"/>
</dbReference>
<dbReference type="Pfam" id="PF00080">
    <property type="entry name" value="Sod_Cu"/>
    <property type="match status" value="1"/>
</dbReference>
<dbReference type="GO" id="GO:0005507">
    <property type="term" value="F:copper ion binding"/>
    <property type="evidence" value="ECO:0007669"/>
    <property type="project" value="InterPro"/>
</dbReference>
<evidence type="ECO:0000256" key="2">
    <source>
        <dbReference type="ARBA" id="ARBA00024900"/>
    </source>
</evidence>
<evidence type="ECO:0000313" key="6">
    <source>
        <dbReference type="EMBL" id="TRM13029.1"/>
    </source>
</evidence>
<organism evidence="6 7">
    <name type="scientific">Lentibacillus cibarius</name>
    <dbReference type="NCBI Taxonomy" id="2583219"/>
    <lineage>
        <taxon>Bacteria</taxon>
        <taxon>Bacillati</taxon>
        <taxon>Bacillota</taxon>
        <taxon>Bacilli</taxon>
        <taxon>Bacillales</taxon>
        <taxon>Bacillaceae</taxon>
        <taxon>Lentibacillus</taxon>
    </lineage>
</organism>
<dbReference type="AlphaFoldDB" id="A0A549YMC3"/>
<keyword evidence="3" id="KW-0186">Copper</keyword>
<feature type="region of interest" description="Disordered" evidence="4">
    <location>
        <begin position="169"/>
        <end position="192"/>
    </location>
</feature>
<dbReference type="Gene3D" id="2.60.40.200">
    <property type="entry name" value="Superoxide dismutase, copper/zinc binding domain"/>
    <property type="match status" value="1"/>
</dbReference>
<dbReference type="PROSITE" id="PS51257">
    <property type="entry name" value="PROKAR_LIPOPROTEIN"/>
    <property type="match status" value="1"/>
</dbReference>
<dbReference type="CDD" id="cd00305">
    <property type="entry name" value="Cu-Zn_Superoxide_Dismutase"/>
    <property type="match status" value="1"/>
</dbReference>
<evidence type="ECO:0000256" key="3">
    <source>
        <dbReference type="RuleBase" id="RU000393"/>
    </source>
</evidence>
<comment type="cofactor">
    <cofactor evidence="3">
        <name>Cu cation</name>
        <dbReference type="ChEBI" id="CHEBI:23378"/>
    </cofactor>
    <text evidence="3">Binds 1 copper ion per subunit.</text>
</comment>
<evidence type="ECO:0000256" key="4">
    <source>
        <dbReference type="SAM" id="MobiDB-lite"/>
    </source>
</evidence>
<keyword evidence="3" id="KW-0479">Metal-binding</keyword>
<feature type="domain" description="Superoxide dismutase copper/zinc binding" evidence="5">
    <location>
        <begin position="39"/>
        <end position="169"/>
    </location>
</feature>
<name>A0A549YMC3_9BACI</name>
<comment type="cofactor">
    <cofactor evidence="3">
        <name>Zn(2+)</name>
        <dbReference type="ChEBI" id="CHEBI:29105"/>
    </cofactor>
    <text evidence="3">Binds 1 zinc ion per subunit.</text>
</comment>
<dbReference type="EMBL" id="VJMZ01000001">
    <property type="protein sequence ID" value="TRM13029.1"/>
    <property type="molecule type" value="Genomic_DNA"/>
</dbReference>
<comment type="caution">
    <text evidence="6">The sequence shown here is derived from an EMBL/GenBank/DDBJ whole genome shotgun (WGS) entry which is preliminary data.</text>
</comment>
<evidence type="ECO:0000259" key="5">
    <source>
        <dbReference type="Pfam" id="PF00080"/>
    </source>
</evidence>
<comment type="catalytic activity">
    <reaction evidence="3">
        <text>2 superoxide + 2 H(+) = H2O2 + O2</text>
        <dbReference type="Rhea" id="RHEA:20696"/>
        <dbReference type="ChEBI" id="CHEBI:15378"/>
        <dbReference type="ChEBI" id="CHEBI:15379"/>
        <dbReference type="ChEBI" id="CHEBI:16240"/>
        <dbReference type="ChEBI" id="CHEBI:18421"/>
        <dbReference type="EC" id="1.15.1.1"/>
    </reaction>
</comment>
<keyword evidence="3" id="KW-0862">Zinc</keyword>
<keyword evidence="3" id="KW-0560">Oxidoreductase</keyword>
<gene>
    <name evidence="6" type="ORF">FH966_15665</name>
</gene>
<reference evidence="6 7" key="1">
    <citation type="submission" date="2019-07" db="EMBL/GenBank/DDBJ databases">
        <title>Genomic analysis of Lentibacillus sp. NKC851-2.</title>
        <authorList>
            <person name="Oh Y.J."/>
        </authorList>
    </citation>
    <scope>NUCLEOTIDE SEQUENCE [LARGE SCALE GENOMIC DNA]</scope>
    <source>
        <strain evidence="6 7">NKC851-2</strain>
    </source>
</reference>
<sequence length="192" mass="20583">MRVFVAIVLVSLTWLTACQENRETTRTVEMYNSSDDMIGTANLTEADAGVNVKLKLEGLEPGYHGIHIHEYPKCDAPDFKTAGNHLNPTGDQHGLMHPEGAHLGDLPNIEADADGLVDAELMLPEATLLDGKKSLLDGEGTSLVITEGQDDGVSQPGGDSGARIACGLIAKDEKKTTETPTDPTNFNEEQEE</sequence>
<evidence type="ECO:0000256" key="1">
    <source>
        <dbReference type="ARBA" id="ARBA00010457"/>
    </source>
</evidence>
<comment type="similarity">
    <text evidence="1 3">Belongs to the Cu-Zn superoxide dismutase family.</text>
</comment>
<dbReference type="PANTHER" id="PTHR10003">
    <property type="entry name" value="SUPEROXIDE DISMUTASE CU-ZN -RELATED"/>
    <property type="match status" value="1"/>
</dbReference>
<evidence type="ECO:0000313" key="7">
    <source>
        <dbReference type="Proteomes" id="UP000319280"/>
    </source>
</evidence>
<protein>
    <recommendedName>
        <fullName evidence="3">Superoxide dismutase [Cu-Zn]</fullName>
        <ecNumber evidence="3">1.15.1.1</ecNumber>
    </recommendedName>
</protein>
<proteinExistence type="inferred from homology"/>
<accession>A0A549YMC3</accession>
<dbReference type="InterPro" id="IPR001424">
    <property type="entry name" value="SOD_Cu_Zn_dom"/>
</dbReference>
<dbReference type="GO" id="GO:0004784">
    <property type="term" value="F:superoxide dismutase activity"/>
    <property type="evidence" value="ECO:0007669"/>
    <property type="project" value="UniProtKB-EC"/>
</dbReference>